<dbReference type="Proteomes" id="UP001557470">
    <property type="component" value="Unassembled WGS sequence"/>
</dbReference>
<feature type="region of interest" description="Disordered" evidence="4">
    <location>
        <begin position="111"/>
        <end position="140"/>
    </location>
</feature>
<dbReference type="GO" id="GO:0005525">
    <property type="term" value="F:GTP binding"/>
    <property type="evidence" value="ECO:0007669"/>
    <property type="project" value="UniProtKB-KW"/>
</dbReference>
<feature type="compositionally biased region" description="Basic residues" evidence="4">
    <location>
        <begin position="72"/>
        <end position="91"/>
    </location>
</feature>
<feature type="compositionally biased region" description="Basic and acidic residues" evidence="4">
    <location>
        <begin position="497"/>
        <end position="536"/>
    </location>
</feature>
<dbReference type="SUPFAM" id="SSF52540">
    <property type="entry name" value="P-loop containing nucleoside triphosphate hydrolases"/>
    <property type="match status" value="1"/>
</dbReference>
<name>A0ABD0XUS0_UMBPY</name>
<feature type="region of interest" description="Disordered" evidence="4">
    <location>
        <begin position="68"/>
        <end position="92"/>
    </location>
</feature>
<organism evidence="6 7">
    <name type="scientific">Umbra pygmaea</name>
    <name type="common">Eastern mudminnow</name>
    <dbReference type="NCBI Taxonomy" id="75934"/>
    <lineage>
        <taxon>Eukaryota</taxon>
        <taxon>Metazoa</taxon>
        <taxon>Chordata</taxon>
        <taxon>Craniata</taxon>
        <taxon>Vertebrata</taxon>
        <taxon>Euteleostomi</taxon>
        <taxon>Actinopterygii</taxon>
        <taxon>Neopterygii</taxon>
        <taxon>Teleostei</taxon>
        <taxon>Protacanthopterygii</taxon>
        <taxon>Esociformes</taxon>
        <taxon>Umbridae</taxon>
        <taxon>Umbra</taxon>
    </lineage>
</organism>
<dbReference type="FunFam" id="3.40.50.300:FF:000366">
    <property type="entry name" value="GTPase, IMAP family member 2"/>
    <property type="match status" value="1"/>
</dbReference>
<evidence type="ECO:0000259" key="5">
    <source>
        <dbReference type="PROSITE" id="PS51720"/>
    </source>
</evidence>
<evidence type="ECO:0000256" key="2">
    <source>
        <dbReference type="ARBA" id="ARBA00022741"/>
    </source>
</evidence>
<dbReference type="Pfam" id="PF04548">
    <property type="entry name" value="AIG1"/>
    <property type="match status" value="1"/>
</dbReference>
<dbReference type="Gene3D" id="3.40.50.300">
    <property type="entry name" value="P-loop containing nucleotide triphosphate hydrolases"/>
    <property type="match status" value="1"/>
</dbReference>
<dbReference type="PANTHER" id="PTHR10903">
    <property type="entry name" value="GTPASE, IMAP FAMILY MEMBER-RELATED"/>
    <property type="match status" value="1"/>
</dbReference>
<dbReference type="AlphaFoldDB" id="A0ABD0XUS0"/>
<dbReference type="InterPro" id="IPR045058">
    <property type="entry name" value="GIMA/IAN/Toc"/>
</dbReference>
<evidence type="ECO:0000256" key="4">
    <source>
        <dbReference type="SAM" id="MobiDB-lite"/>
    </source>
</evidence>
<keyword evidence="2" id="KW-0547">Nucleotide-binding</keyword>
<protein>
    <recommendedName>
        <fullName evidence="5">AIG1-type G domain-containing protein</fullName>
    </recommendedName>
</protein>
<comment type="caution">
    <text evidence="6">The sequence shown here is derived from an EMBL/GenBank/DDBJ whole genome shotgun (WGS) entry which is preliminary data.</text>
</comment>
<keyword evidence="7" id="KW-1185">Reference proteome</keyword>
<comment type="similarity">
    <text evidence="1">Belongs to the TRAFAC class TrmE-Era-EngA-EngB-Septin-like GTPase superfamily. AIG1/Toc34/Toc159-like paraseptin GTPase family. IAN subfamily.</text>
</comment>
<feature type="region of interest" description="Disordered" evidence="4">
    <location>
        <begin position="494"/>
        <end position="536"/>
    </location>
</feature>
<keyword evidence="3" id="KW-0342">GTP-binding</keyword>
<dbReference type="InterPro" id="IPR027417">
    <property type="entry name" value="P-loop_NTPase"/>
</dbReference>
<proteinExistence type="inferred from homology"/>
<accession>A0ABD0XUS0</accession>
<gene>
    <name evidence="6" type="ORF">UPYG_G00063990</name>
</gene>
<dbReference type="InterPro" id="IPR006703">
    <property type="entry name" value="G_AIG1"/>
</dbReference>
<evidence type="ECO:0000313" key="6">
    <source>
        <dbReference type="EMBL" id="KAL1005786.1"/>
    </source>
</evidence>
<evidence type="ECO:0000313" key="7">
    <source>
        <dbReference type="Proteomes" id="UP001557470"/>
    </source>
</evidence>
<evidence type="ECO:0000256" key="1">
    <source>
        <dbReference type="ARBA" id="ARBA00008535"/>
    </source>
</evidence>
<sequence>MCSCCVTRIPTVLKSSRDRREKFTSNAGVMMDLTGRSQRERKRSYKDFLRAVVDDDEEDDQVKEQLVNTEHKAKKSYKKRRHLGDHPHSHRWVSGGAGPEMYSMASSVSSPQYQTCESPDKWMTETGRSDQLTEQDATGEESTLPSFWMYMEEQQSEIRAEASTAGSNHVSPAVASTAGPEVDPLSAAAHLQLLGESLSHIGHRLQGTKEMMAVSGSLSVLLDSLLCALAPLVCLTSVVPELHSSPPHSHTLAKTLDNIAYVMPGLTKCLKTATCTNKFLKTMSNTLPSSQHAGSLEPELRLVLLGNIGCGKTLSADTLLGMRTSSTSSPSPRLCQLRSGVSEGHRLTIVEAPRLYWSGGHIEEEVRKETERALELSAPGPHAFLLLVPVGEFTEVERKVLSEMEEMFGVGVLDHTLVLLTCGDYLVGRDLGQYLEREEPGLREMINRCGGQYHVINNRQKHDREQVRKLLEKVDNMVQKNKGCYIKTEVDGGAVEMQERERERKRDEQAREREREEQAREKEREEQAKERRREER</sequence>
<evidence type="ECO:0000256" key="3">
    <source>
        <dbReference type="ARBA" id="ARBA00023134"/>
    </source>
</evidence>
<reference evidence="6 7" key="1">
    <citation type="submission" date="2024-06" db="EMBL/GenBank/DDBJ databases">
        <authorList>
            <person name="Pan Q."/>
            <person name="Wen M."/>
            <person name="Jouanno E."/>
            <person name="Zahm M."/>
            <person name="Klopp C."/>
            <person name="Cabau C."/>
            <person name="Louis A."/>
            <person name="Berthelot C."/>
            <person name="Parey E."/>
            <person name="Roest Crollius H."/>
            <person name="Montfort J."/>
            <person name="Robinson-Rechavi M."/>
            <person name="Bouchez O."/>
            <person name="Lampietro C."/>
            <person name="Lopez Roques C."/>
            <person name="Donnadieu C."/>
            <person name="Postlethwait J."/>
            <person name="Bobe J."/>
            <person name="Verreycken H."/>
            <person name="Guiguen Y."/>
        </authorList>
    </citation>
    <scope>NUCLEOTIDE SEQUENCE [LARGE SCALE GENOMIC DNA]</scope>
    <source>
        <strain evidence="6">Up_M1</strain>
        <tissue evidence="6">Testis</tissue>
    </source>
</reference>
<feature type="domain" description="AIG1-type G" evidence="5">
    <location>
        <begin position="297"/>
        <end position="495"/>
    </location>
</feature>
<dbReference type="EMBL" id="JAGEUA010000002">
    <property type="protein sequence ID" value="KAL1005786.1"/>
    <property type="molecule type" value="Genomic_DNA"/>
</dbReference>
<dbReference type="PROSITE" id="PS51720">
    <property type="entry name" value="G_AIG1"/>
    <property type="match status" value="1"/>
</dbReference>
<dbReference type="PANTHER" id="PTHR10903:SF167">
    <property type="entry name" value="GTPASE IMAP FAMILY MEMBER 6-RELATED"/>
    <property type="match status" value="1"/>
</dbReference>
<feature type="compositionally biased region" description="Polar residues" evidence="4">
    <location>
        <begin position="129"/>
        <end position="140"/>
    </location>
</feature>
<feature type="region of interest" description="Disordered" evidence="4">
    <location>
        <begin position="159"/>
        <end position="178"/>
    </location>
</feature>